<keyword evidence="2" id="KW-0732">Signal</keyword>
<accession>A0A0R3TPQ8</accession>
<dbReference type="EMBL" id="UZAE01012624">
    <property type="protein sequence ID" value="VDO05983.1"/>
    <property type="molecule type" value="Genomic_DNA"/>
</dbReference>
<proteinExistence type="predicted"/>
<dbReference type="CDD" id="cd00063">
    <property type="entry name" value="FN3"/>
    <property type="match status" value="1"/>
</dbReference>
<feature type="chain" id="PRO_5043132001" evidence="2">
    <location>
        <begin position="19"/>
        <end position="360"/>
    </location>
</feature>
<sequence>MRCLFYLLLTLVVVVVQSQSNTGITSKDPSSTSANEIKEGITSNGLPSGTANLIGQLEPPQNVTLEEVNSTSARLTWNALNHYGVELAEYLVNYIADNSEWLKKTTENCEVILPFEKEKLTASVMGVYKLNDGTDNTKNGKESSRVKLIKIPPIKDVYQLYKGSELVYENDYSAQVSLDKSPPQLAERANNGSDASRSIVQETSTIGAARKKENNRKGKKGHRRPKKGGDHVTPLSSDEEVGPDAASEGTSAHDAPASPVEKASPDGAARKKENNRKGKKGHRRPKKGGDHVTPLSSDEEVGPDGEPAAESHVPRGNSESVGMEVLPNIKLEELPMAFGDEIVRIPIHSLVISPQQRYVN</sequence>
<feature type="compositionally biased region" description="Polar residues" evidence="1">
    <location>
        <begin position="190"/>
        <end position="206"/>
    </location>
</feature>
<feature type="region of interest" description="Disordered" evidence="1">
    <location>
        <begin position="183"/>
        <end position="321"/>
    </location>
</feature>
<evidence type="ECO:0000313" key="6">
    <source>
        <dbReference type="WBParaSite" id="HNAJ_0000947501-mRNA-1"/>
    </source>
</evidence>
<dbReference type="WBParaSite" id="HNAJ_0000947501-mRNA-1">
    <property type="protein sequence ID" value="HNAJ_0000947501-mRNA-1"/>
    <property type="gene ID" value="HNAJ_0000947501"/>
</dbReference>
<reference evidence="4 5" key="2">
    <citation type="submission" date="2018-11" db="EMBL/GenBank/DDBJ databases">
        <authorList>
            <consortium name="Pathogen Informatics"/>
        </authorList>
    </citation>
    <scope>NUCLEOTIDE SEQUENCE [LARGE SCALE GENOMIC DNA]</scope>
</reference>
<feature type="compositionally biased region" description="Basic residues" evidence="1">
    <location>
        <begin position="217"/>
        <end position="226"/>
    </location>
</feature>
<evidence type="ECO:0000259" key="3">
    <source>
        <dbReference type="PROSITE" id="PS50853"/>
    </source>
</evidence>
<organism evidence="6">
    <name type="scientific">Rodentolepis nana</name>
    <name type="common">Dwarf tapeworm</name>
    <name type="synonym">Hymenolepis nana</name>
    <dbReference type="NCBI Taxonomy" id="102285"/>
    <lineage>
        <taxon>Eukaryota</taxon>
        <taxon>Metazoa</taxon>
        <taxon>Spiralia</taxon>
        <taxon>Lophotrochozoa</taxon>
        <taxon>Platyhelminthes</taxon>
        <taxon>Cestoda</taxon>
        <taxon>Eucestoda</taxon>
        <taxon>Cyclophyllidea</taxon>
        <taxon>Hymenolepididae</taxon>
        <taxon>Rodentolepis</taxon>
    </lineage>
</organism>
<evidence type="ECO:0000313" key="5">
    <source>
        <dbReference type="Proteomes" id="UP000278807"/>
    </source>
</evidence>
<dbReference type="InterPro" id="IPR003961">
    <property type="entry name" value="FN3_dom"/>
</dbReference>
<feature type="region of interest" description="Disordered" evidence="1">
    <location>
        <begin position="22"/>
        <end position="41"/>
    </location>
</feature>
<keyword evidence="5" id="KW-1185">Reference proteome</keyword>
<evidence type="ECO:0000256" key="1">
    <source>
        <dbReference type="SAM" id="MobiDB-lite"/>
    </source>
</evidence>
<reference evidence="6" key="1">
    <citation type="submission" date="2016-04" db="UniProtKB">
        <authorList>
            <consortium name="WormBaseParasite"/>
        </authorList>
    </citation>
    <scope>IDENTIFICATION</scope>
</reference>
<name>A0A0R3TPQ8_RODNA</name>
<dbReference type="Proteomes" id="UP000278807">
    <property type="component" value="Unassembled WGS sequence"/>
</dbReference>
<gene>
    <name evidence="4" type="ORF">HNAJ_LOCUS9470</name>
</gene>
<evidence type="ECO:0000256" key="2">
    <source>
        <dbReference type="SAM" id="SignalP"/>
    </source>
</evidence>
<dbReference type="Gene3D" id="2.60.40.10">
    <property type="entry name" value="Immunoglobulins"/>
    <property type="match status" value="1"/>
</dbReference>
<dbReference type="InterPro" id="IPR036116">
    <property type="entry name" value="FN3_sf"/>
</dbReference>
<dbReference type="InterPro" id="IPR013783">
    <property type="entry name" value="Ig-like_fold"/>
</dbReference>
<feature type="signal peptide" evidence="2">
    <location>
        <begin position="1"/>
        <end position="18"/>
    </location>
</feature>
<dbReference type="PROSITE" id="PS50853">
    <property type="entry name" value="FN3"/>
    <property type="match status" value="1"/>
</dbReference>
<dbReference type="AlphaFoldDB" id="A0A0R3TPQ8"/>
<dbReference type="SUPFAM" id="SSF49265">
    <property type="entry name" value="Fibronectin type III"/>
    <property type="match status" value="1"/>
</dbReference>
<feature type="domain" description="Fibronectin type-III" evidence="3">
    <location>
        <begin position="59"/>
        <end position="154"/>
    </location>
</feature>
<evidence type="ECO:0000313" key="4">
    <source>
        <dbReference type="EMBL" id="VDO05983.1"/>
    </source>
</evidence>
<feature type="compositionally biased region" description="Basic residues" evidence="1">
    <location>
        <begin position="277"/>
        <end position="286"/>
    </location>
</feature>
<protein>
    <submittedName>
        <fullName evidence="6">Fibronectin type-III domain-containing protein</fullName>
    </submittedName>
</protein>